<dbReference type="Pfam" id="PF13449">
    <property type="entry name" value="Phytase-like"/>
    <property type="match status" value="1"/>
</dbReference>
<dbReference type="InterPro" id="IPR027372">
    <property type="entry name" value="Phytase-like_dom"/>
</dbReference>
<dbReference type="InterPro" id="IPR014567">
    <property type="entry name" value="UCP031900"/>
</dbReference>
<evidence type="ECO:0000259" key="2">
    <source>
        <dbReference type="Pfam" id="PF13449"/>
    </source>
</evidence>
<keyword evidence="1" id="KW-0732">Signal</keyword>
<dbReference type="PIRSF" id="PIRSF031900">
    <property type="entry name" value="UCP031900"/>
    <property type="match status" value="1"/>
</dbReference>
<dbReference type="RefSeq" id="WP_074445886.1">
    <property type="nucleotide sequence ID" value="NZ_FMBM01000002.1"/>
</dbReference>
<organism evidence="3 5">
    <name type="scientific">Saliniramus fredricksonii</name>
    <dbReference type="NCBI Taxonomy" id="1653334"/>
    <lineage>
        <taxon>Bacteria</taxon>
        <taxon>Pseudomonadati</taxon>
        <taxon>Pseudomonadota</taxon>
        <taxon>Alphaproteobacteria</taxon>
        <taxon>Hyphomicrobiales</taxon>
        <taxon>Salinarimonadaceae</taxon>
        <taxon>Saliniramus</taxon>
    </lineage>
</organism>
<dbReference type="PROSITE" id="PS51318">
    <property type="entry name" value="TAT"/>
    <property type="match status" value="1"/>
</dbReference>
<dbReference type="InterPro" id="IPR006311">
    <property type="entry name" value="TAT_signal"/>
</dbReference>
<keyword evidence="6" id="KW-1185">Reference proteome</keyword>
<evidence type="ECO:0000313" key="6">
    <source>
        <dbReference type="Proteomes" id="UP000182800"/>
    </source>
</evidence>
<gene>
    <name evidence="4" type="ORF">GA0071312_3377</name>
    <name evidence="3" type="ORF">HLUCCO17_06120</name>
</gene>
<feature type="chain" id="PRO_5006145696" description="Phytase-like domain-containing protein" evidence="1">
    <location>
        <begin position="22"/>
        <end position="344"/>
    </location>
</feature>
<sequence length="344" mass="37730">MRFSRRGALRLGARLAGGALAATALGGSAAPANGLMPLSPQVDRLPFFDADDRSRTRFGELSFRSGLEINDPYPRFGGFSGLWRPRDGARLIAVSDRGDWFAADVTEDANGVSGFAAAMMAPIRDFHGTPLGRTENYDVEAITIKDDIAHIGIERTNAIMRFDLTEDRPTARGEFLPTPREMRDWPHNAGPEAIAIAPDASPFPGAIIVIGERTNRGESAPTQGYILDGETYHAFDVARHDGFDITDMEFLDNGDILVLERRYRILRDVGARIRRLPGGDLRPGAVLDGPAIFEAGAGQQIDNMEGLAAHRTRDGRRVLSLISDDNFSILQRTLLLEFYYDDAD</sequence>
<reference evidence="3 5" key="1">
    <citation type="submission" date="2015-09" db="EMBL/GenBank/DDBJ databases">
        <title>Identification and resolution of microdiversity through metagenomic sequencing of parallel consortia.</title>
        <authorList>
            <person name="Nelson W.C."/>
            <person name="Romine M.F."/>
            <person name="Lindemann S.R."/>
        </authorList>
    </citation>
    <scope>NUCLEOTIDE SEQUENCE [LARGE SCALE GENOMIC DNA]</scope>
    <source>
        <strain evidence="3">HL-109</strain>
    </source>
</reference>
<feature type="signal peptide" evidence="1">
    <location>
        <begin position="1"/>
        <end position="21"/>
    </location>
</feature>
<proteinExistence type="predicted"/>
<evidence type="ECO:0000256" key="1">
    <source>
        <dbReference type="SAM" id="SignalP"/>
    </source>
</evidence>
<evidence type="ECO:0000313" key="5">
    <source>
        <dbReference type="Proteomes" id="UP000050497"/>
    </source>
</evidence>
<accession>A0A0P7XVE5</accession>
<dbReference type="EMBL" id="FMBM01000002">
    <property type="protein sequence ID" value="SCC82386.1"/>
    <property type="molecule type" value="Genomic_DNA"/>
</dbReference>
<dbReference type="Proteomes" id="UP000050497">
    <property type="component" value="Unassembled WGS sequence"/>
</dbReference>
<dbReference type="STRING" id="1653334.GA0071312_3377"/>
<dbReference type="OrthoDB" id="9798693at2"/>
<reference evidence="4 6" key="2">
    <citation type="submission" date="2016-08" db="EMBL/GenBank/DDBJ databases">
        <authorList>
            <person name="Varghese N."/>
            <person name="Submissions Spin"/>
        </authorList>
    </citation>
    <scope>NUCLEOTIDE SEQUENCE [LARGE SCALE GENOMIC DNA]</scope>
    <source>
        <strain evidence="4 6">HL-109</strain>
    </source>
</reference>
<evidence type="ECO:0000313" key="3">
    <source>
        <dbReference type="EMBL" id="KPQ11479.1"/>
    </source>
</evidence>
<dbReference type="AlphaFoldDB" id="A0A0P7XVE5"/>
<name>A0A0P7XVE5_9HYPH</name>
<dbReference type="Proteomes" id="UP000182800">
    <property type="component" value="Unassembled WGS sequence"/>
</dbReference>
<dbReference type="EMBL" id="LJSX01000007">
    <property type="protein sequence ID" value="KPQ11479.1"/>
    <property type="molecule type" value="Genomic_DNA"/>
</dbReference>
<evidence type="ECO:0000313" key="4">
    <source>
        <dbReference type="EMBL" id="SCC82386.1"/>
    </source>
</evidence>
<feature type="domain" description="Phytase-like" evidence="2">
    <location>
        <begin position="75"/>
        <end position="327"/>
    </location>
</feature>
<comment type="caution">
    <text evidence="3">The sequence shown here is derived from an EMBL/GenBank/DDBJ whole genome shotgun (WGS) entry which is preliminary data.</text>
</comment>
<protein>
    <recommendedName>
        <fullName evidence="2">Phytase-like domain-containing protein</fullName>
    </recommendedName>
</protein>